<gene>
    <name evidence="4" type="ORF">OUZ56_000263</name>
</gene>
<dbReference type="SMART" id="SM00343">
    <property type="entry name" value="ZnF_C2HC"/>
    <property type="match status" value="2"/>
</dbReference>
<dbReference type="Proteomes" id="UP001234178">
    <property type="component" value="Unassembled WGS sequence"/>
</dbReference>
<feature type="compositionally biased region" description="Acidic residues" evidence="2">
    <location>
        <begin position="118"/>
        <end position="128"/>
    </location>
</feature>
<keyword evidence="5" id="KW-1185">Reference proteome</keyword>
<keyword evidence="1" id="KW-0862">Zinc</keyword>
<evidence type="ECO:0000259" key="3">
    <source>
        <dbReference type="PROSITE" id="PS50158"/>
    </source>
</evidence>
<sequence length="801" mass="90360">MIDDVITGGPKLLRSPINNPIVPKTTAIPDHFQGGKASEKTIEAVKKSASPIFKPKVKQDDTQLKKLRTNAAYVAVPGLDNINSRKPRVKNITKRKNTTNGKTVDTESSPPIPRDHDESGEDFPDSDEQVAIPNTSHQEPEGERSGFPVERPEDPDPTNLVAKGHPIDIPLSEQPADNGVEETNVSSEIFDGDSRGEAHHTGEEDEENGNSRHLQHHRLNETHSNEKQDRLYYISESADHGKRLTYAIGTTDPGDKITSDKTGQLPSSLQTKQRAVDGEHQTNANPNQNKLETIVTIEYHKPTEPSTTAAETQTTSEAITKQRLTSHPAITQSVPKSTTPFLGTEVVSATNNFRESGTIPVSVPELVQNPKKRSLTSQFPNPNSKMAYSLSHTRAATVKDLDDFQNNQHTFSRLQLLPSFSGSPITRFDSWLESFESIVDGSGWSNEKIIQMLRAKFTDRAFSVIQAILKENPDDYASIKESLLDHFHGDENADLYLKKFNKAKRKPGEKIVDYAHRLQEIFKRAYPMGYGEKSFTVILIQKFIEGLDSKLQSKVKYKEFKDFNDLVASTRVYALRLEALETDRDKNEFIRKIDGSYESKDAELKEIKQIIIDQKELMTNAVANIRLGNRQVEEPKNKSDEIKNVLHELTQAVKKLQFDAKDGVSYTPNTPFRKQVSFQTPTFNREKNWNYSPSRFGGNDHNTQQFSRFPNKPRNFTSSFSRPSSDSPYRPSQPLMTCNFCGFRGHTQSTCRKFQRQNLEQAQPPICYSCREIGHKSNNCPKIREPNRPNIPGPPQRQGNH</sequence>
<feature type="region of interest" description="Disordered" evidence="2">
    <location>
        <begin position="82"/>
        <end position="213"/>
    </location>
</feature>
<evidence type="ECO:0000313" key="5">
    <source>
        <dbReference type="Proteomes" id="UP001234178"/>
    </source>
</evidence>
<dbReference type="InterPro" id="IPR001878">
    <property type="entry name" value="Znf_CCHC"/>
</dbReference>
<comment type="caution">
    <text evidence="4">The sequence shown here is derived from an EMBL/GenBank/DDBJ whole genome shotgun (WGS) entry which is preliminary data.</text>
</comment>
<feature type="compositionally biased region" description="Low complexity" evidence="2">
    <location>
        <begin position="718"/>
        <end position="731"/>
    </location>
</feature>
<protein>
    <recommendedName>
        <fullName evidence="3">CCHC-type domain-containing protein</fullName>
    </recommendedName>
</protein>
<feature type="compositionally biased region" description="Basic and acidic residues" evidence="2">
    <location>
        <begin position="138"/>
        <end position="154"/>
    </location>
</feature>
<keyword evidence="1" id="KW-0479">Metal-binding</keyword>
<feature type="compositionally biased region" description="Basic and acidic residues" evidence="2">
    <location>
        <begin position="192"/>
        <end position="202"/>
    </location>
</feature>
<feature type="region of interest" description="Disordered" evidence="2">
    <location>
        <begin position="778"/>
        <end position="801"/>
    </location>
</feature>
<organism evidence="4 5">
    <name type="scientific">Daphnia magna</name>
    <dbReference type="NCBI Taxonomy" id="35525"/>
    <lineage>
        <taxon>Eukaryota</taxon>
        <taxon>Metazoa</taxon>
        <taxon>Ecdysozoa</taxon>
        <taxon>Arthropoda</taxon>
        <taxon>Crustacea</taxon>
        <taxon>Branchiopoda</taxon>
        <taxon>Diplostraca</taxon>
        <taxon>Cladocera</taxon>
        <taxon>Anomopoda</taxon>
        <taxon>Daphniidae</taxon>
        <taxon>Daphnia</taxon>
    </lineage>
</organism>
<dbReference type="PANTHER" id="PTHR33223:SF6">
    <property type="entry name" value="CCHC-TYPE DOMAIN-CONTAINING PROTEIN"/>
    <property type="match status" value="1"/>
</dbReference>
<dbReference type="InterPro" id="IPR036875">
    <property type="entry name" value="Znf_CCHC_sf"/>
</dbReference>
<dbReference type="PROSITE" id="PS50158">
    <property type="entry name" value="ZF_CCHC"/>
    <property type="match status" value="1"/>
</dbReference>
<feature type="region of interest" description="Disordered" evidence="2">
    <location>
        <begin position="691"/>
        <end position="731"/>
    </location>
</feature>
<dbReference type="PANTHER" id="PTHR33223">
    <property type="entry name" value="CCHC-TYPE DOMAIN-CONTAINING PROTEIN"/>
    <property type="match status" value="1"/>
</dbReference>
<dbReference type="SUPFAM" id="SSF57756">
    <property type="entry name" value="Retrovirus zinc finger-like domains"/>
    <property type="match status" value="1"/>
</dbReference>
<feature type="compositionally biased region" description="Polar residues" evidence="2">
    <location>
        <begin position="98"/>
        <end position="109"/>
    </location>
</feature>
<dbReference type="Gene3D" id="4.10.60.10">
    <property type="entry name" value="Zinc finger, CCHC-type"/>
    <property type="match status" value="1"/>
</dbReference>
<accession>A0ABQ9ZZ58</accession>
<feature type="domain" description="CCHC-type" evidence="3">
    <location>
        <begin position="767"/>
        <end position="782"/>
    </location>
</feature>
<proteinExistence type="predicted"/>
<name>A0ABQ9ZZ58_9CRUS</name>
<evidence type="ECO:0000256" key="2">
    <source>
        <dbReference type="SAM" id="MobiDB-lite"/>
    </source>
</evidence>
<feature type="compositionally biased region" description="Basic residues" evidence="2">
    <location>
        <begin position="85"/>
        <end position="97"/>
    </location>
</feature>
<evidence type="ECO:0000313" key="4">
    <source>
        <dbReference type="EMBL" id="KAK4018195.1"/>
    </source>
</evidence>
<dbReference type="EMBL" id="JAOYFB010000036">
    <property type="protein sequence ID" value="KAK4018195.1"/>
    <property type="molecule type" value="Genomic_DNA"/>
</dbReference>
<keyword evidence="1" id="KW-0863">Zinc-finger</keyword>
<evidence type="ECO:0000256" key="1">
    <source>
        <dbReference type="PROSITE-ProRule" id="PRU00047"/>
    </source>
</evidence>
<reference evidence="4 5" key="1">
    <citation type="journal article" date="2023" name="Nucleic Acids Res.">
        <title>The hologenome of Daphnia magna reveals possible DNA methylation and microbiome-mediated evolution of the host genome.</title>
        <authorList>
            <person name="Chaturvedi A."/>
            <person name="Li X."/>
            <person name="Dhandapani V."/>
            <person name="Marshall H."/>
            <person name="Kissane S."/>
            <person name="Cuenca-Cambronero M."/>
            <person name="Asole G."/>
            <person name="Calvet F."/>
            <person name="Ruiz-Romero M."/>
            <person name="Marangio P."/>
            <person name="Guigo R."/>
            <person name="Rago D."/>
            <person name="Mirbahai L."/>
            <person name="Eastwood N."/>
            <person name="Colbourne J.K."/>
            <person name="Zhou J."/>
            <person name="Mallon E."/>
            <person name="Orsini L."/>
        </authorList>
    </citation>
    <scope>NUCLEOTIDE SEQUENCE [LARGE SCALE GENOMIC DNA]</scope>
    <source>
        <strain evidence="4">LRV0_1</strain>
    </source>
</reference>